<feature type="region of interest" description="Disordered" evidence="3">
    <location>
        <begin position="120"/>
        <end position="177"/>
    </location>
</feature>
<feature type="region of interest" description="Disordered" evidence="3">
    <location>
        <begin position="1388"/>
        <end position="1444"/>
    </location>
</feature>
<feature type="region of interest" description="Disordered" evidence="3">
    <location>
        <begin position="527"/>
        <end position="550"/>
    </location>
</feature>
<evidence type="ECO:0000256" key="2">
    <source>
        <dbReference type="PIRSR" id="PIRSR630564-2"/>
    </source>
</evidence>
<dbReference type="VEuPathDB" id="TriTrypDB:LbrM.12.0350"/>
<proteinExistence type="predicted"/>
<feature type="region of interest" description="Disordered" evidence="3">
    <location>
        <begin position="2355"/>
        <end position="2374"/>
    </location>
</feature>
<dbReference type="Proteomes" id="UP000319462">
    <property type="component" value="Chromosome 12"/>
</dbReference>
<evidence type="ECO:0000259" key="4">
    <source>
        <dbReference type="PROSITE" id="PS51339"/>
    </source>
</evidence>
<feature type="compositionally biased region" description="Polar residues" evidence="3">
    <location>
        <begin position="527"/>
        <end position="537"/>
    </location>
</feature>
<feature type="domain" description="Myotubularin phosphatase" evidence="4">
    <location>
        <begin position="1731"/>
        <end position="2531"/>
    </location>
</feature>
<feature type="compositionally biased region" description="Polar residues" evidence="3">
    <location>
        <begin position="2912"/>
        <end position="2925"/>
    </location>
</feature>
<feature type="active site" description="Phosphocysteine intermediate" evidence="1">
    <location>
        <position position="2215"/>
    </location>
</feature>
<feature type="compositionally biased region" description="Polar residues" evidence="3">
    <location>
        <begin position="990"/>
        <end position="1013"/>
    </location>
</feature>
<sequence length="3071" mass="322308">MPTVSVVGIDAAWAPSRGPSTVTDADGATERDSTGFLAVPEVDMETSIVILDLAPRTSDTSASHGPPANGAACYVSDKPLIGAPGGGVWARLQAAGFPCLVAVLAQPVLRESADAPPWKLTPRALEEGSDDKEYVDSSGQSTGVKASLTHATAHPLPPPRTTDSLLSPVSPSGASDTTAKPLLVYLPTVAPAADASTNAAAAAGHDDMAGGIGDADSEVSAVAVLPSLLHSMSSHGMVDKQCRLLNPDLARAATATTTAAGRAISVLSSIAPCRPSQPRALLPLYFASAPVASLRYLLALAAMRADNRGTQSAPRGGAGATDEVANRRQLLQVDAAQQPLPPSPSACTDASTGAVGVARVVCRAVWPIPPWPPNPPPEFAPEAAPLLSYSMSTDGDHHGTSIDKSAILREAGTAAPEEKNMEAVVSDVLVHLGEWNSSLVAGIFMSAKVLAVSKPTTQASQPPLPQQQREGTTTTTTSEREAEADATTLDKKADSVTVASSCPTAMPELLAVLFQYWHQRLASLPASSSAVRPSQRQQQHREAPASHKPVAVTTTTAAAAALAALHHYTSASLVEQLLMSIEFSIAYLANRKQDAAAAVAMAGGQADAGAAVGETLDGDGAPTPPLTSLQVQRRLQCYRLPPISSHMPFEAVWGLYLGQRIRMFGDSAAAQSQSWRPLKSPLAHATVDLADRAEERQLQDACGLSCTAMHVWTLWQRAATGTTTTPSPTVPTASAPRVEVAAVETTPLSSPLQPPLQPHPANPLMEVCNPPVSQPPPFSPYRVDILSPSSIERRCPSPDRQLALPPVRCSTPQPPPSRLPTHISFTVQTVSKPCKSSCSAPDVAVIEAASAAAAHGRPLPSPHTPFAARGAQVQQGSESVPVPSATMAAAATAELLQVLPSFLPSSGPVSDTPSPLSPKLLNGMRNASSAQWLHKRVRDSTATAAESCAAMPPAQQKAKATAWLLERRDTRGFRDAAAASAAENAPASQYPASGTMQGSRIDSWESIGSSSLDSTDEVKDRGNGTARAAGQGTVRTAISGSVHGSTYTTGTIGAAPSEEWKETLPLDEEHWLENRGCIGAATTATQTPRHRRPRGGVYSAASFVAALSTAVTQLLSEQQEPSQQQQQLHNSPIALPSFAPSASVYSSSITAAIAAQRLERIRRGRLLPSLAKLDSLNLLPQYVPVWCYTYDPITSQRITTQHGDDDGGSSAHVHNQSYLQRYPPSSNGVVSGSRGGNAGGGIHDLSRAGKAGLTATYRYVTDTARTVLDAVKLSVPNMMQCAMGSGGGGSQPASGGTGGKPRAGLPITTATATATDVTPTASPTAVSVPRTTLTVPLPVTTGAYASAYGSGNATRDVAKNPSLYYAVCGLYITEQDIIIRALPTVEVQRQRERMRRQQRSGGSGRDDLSRNGVPPGSSEAERSKYTDGNNSLDDEDDDDSESSAEEVVELLILPRVSLVSVTPCAVNRSVGGVFATKHARKLYDHLEEQPNLIPSSAAAVTSGLTSAVPASGSGGAAGSRAPSTSRAHRVLPTNATTLRTGTNAQQKQQQQHHPCVPAHLGQPEQSSLTTPSTVVVLKLQSAEMRTVWLEFANETVLNEVHRLLCTPLRSSTQLSGMPASPSRSRGTPPTPQRPPCYGNRFLSSARRLWSMVPLVLLATNVLPPGGATSPFMQAFLKNVTVAAVMLHAQAAEPGPAAATTTPPSLLSMEASTLSLPPPPPSHGCPIALANTWWLYDPAREFVRQGLPEEHWCLTSANMEYTFCPTYPSTFVVPAALARAMENGEVDGRHRMSRRVEAVAFYYAPTGGVLVRSAQPTLAALVAEVPTGPALEWTSRMTGGRIGRAAPTGSSSLPMQPSPLAVSLRDAPRLTLNAFAAAAGVTTQQICVMDLRSAKAAFGNVGKGGGSMELLLYPFGGVEYAGLPNIHSVQRAWRRLRASLTHDAPYQLRGNESGCLETQYVQYAGEPPYAAVVAAAELPATAKRPASGLSVTPPLLASLLPRLQGRSPSTRQQARDSTGGTEVAAALKTTLSESDNGDGNRESVGPGGSVATEETADTATATSSPSRLPFSLRGVRWSAIFSAMTTVGGASVTAMMPAAQHEWLTYVAMLLNTAVVAARRVCGVPTDPLYVPAMQHNGLSANCFSYIVGHAFTQFRLPKAASLSSSSATATGSGSRRGFRTPAVAAARAARSFKASLASYEHSAHETFAGVVFLNCSDGWDRTPQISILTQLLLDPYYRTVEGLCILLEREVLCFGHPTQLRSTAIGGNVDDYWDQLRRDDRDSAAAKRVSAQPPAATAAQTQAMETHQRNTVTAAFPSQPILAAHSSAADEMRAAAESERRRGCVGSQVSCSVSPSTPTVAAVRDDDDDSDATSAPLFDEESVEVDEVVGADGLRERALHRWLQKARVALSGGSGAGDVAAMEDASQSRGASAAAVHASSAYASMSAKPPIVSLLPSLWSRSEAAPILTQLLDAIHQLVVLYPVCFEYTPQFVCLLLDLLHSGLISTFSVNCEQQVEAQRVAEGSMSLSQWCALLLSTTTATPSAVSTAASVTAKLASHKDTSTTRSEDGAGASTVLPPRRVFNRRAPATPGVVRQQLPRSTSTTEAALPSFGADPTSEAGVAEASVGSTACVDASFHRLTSATLMGDAGLEVEEKQQQQQQQGRGLGKPAMGSRRCSCSEAEERQPFAVHRRSVSNEGTSGSAEAGSQQRQRTVAAQSPSNTGTSAPLPLGREGKIGEEETVAMDCRSSTPLPASARPDLLRNLYFFDYTTRWGVPVESAASPLPRSGHALSSSFSISSSATSTSEHPASPHDEASLSAGGWHTQQHAGCRSSDATAVDEFSRRLLPISYDALYTSGYLNPNFSLRHNRVDVGPLVDFILPSRLTLWRAAYTRHSFWGVRQAQLQHAVGQYPQQRRQHAVNSRSGRGVPDATDNARSTVGRYGGGSSSPLGMGGAHMGAEVQRSRLWSPRASSTGAAVSSVPITSPTSEDARGQPPSSTFFASTSVTSRGGGGGNAAFFARDGDGENRSQGRPGPFRDAAVHYPVTSLTPGIFQFHIGSDSEEDEEIARQ</sequence>
<dbReference type="GO" id="GO:0005737">
    <property type="term" value="C:cytoplasm"/>
    <property type="evidence" value="ECO:0007669"/>
    <property type="project" value="TreeGrafter"/>
</dbReference>
<feature type="region of interest" description="Disordered" evidence="3">
    <location>
        <begin position="2800"/>
        <end position="2829"/>
    </location>
</feature>
<dbReference type="SUPFAM" id="SSF52799">
    <property type="entry name" value="(Phosphotyrosine protein) phosphatases II"/>
    <property type="match status" value="2"/>
</dbReference>
<name>A0A3P3Z0H5_LEIBR</name>
<feature type="compositionally biased region" description="Polar residues" evidence="3">
    <location>
        <begin position="1533"/>
        <end position="1544"/>
    </location>
</feature>
<feature type="compositionally biased region" description="Basic and acidic residues" evidence="3">
    <location>
        <begin position="2558"/>
        <end position="2569"/>
    </location>
</feature>
<gene>
    <name evidence="5" type="ORF">LBRM2904_12.0350</name>
</gene>
<feature type="binding site" evidence="2">
    <location>
        <begin position="2215"/>
        <end position="2221"/>
    </location>
    <ligand>
        <name>substrate</name>
    </ligand>
</feature>
<protein>
    <submittedName>
        <fullName evidence="5">Myotubularin-related_protein</fullName>
    </submittedName>
</protein>
<dbReference type="PANTHER" id="PTHR10807:SF128">
    <property type="entry name" value="PHOSPHATIDYLINOSITOL-3,5-BISPHOSPHATE 3-PHOSPHATASE"/>
    <property type="match status" value="1"/>
</dbReference>
<dbReference type="PROSITE" id="PS51339">
    <property type="entry name" value="PPASE_MYOTUBULARIN"/>
    <property type="match status" value="1"/>
</dbReference>
<dbReference type="Pfam" id="PF06602">
    <property type="entry name" value="Myotub-related"/>
    <property type="match status" value="2"/>
</dbReference>
<feature type="region of interest" description="Disordered" evidence="3">
    <location>
        <begin position="855"/>
        <end position="879"/>
    </location>
</feature>
<feature type="compositionally biased region" description="Polar residues" evidence="3">
    <location>
        <begin position="161"/>
        <end position="177"/>
    </location>
</feature>
<dbReference type="EMBL" id="LS997611">
    <property type="protein sequence ID" value="SYZ63729.1"/>
    <property type="molecule type" value="Genomic_DNA"/>
</dbReference>
<accession>A0A3P3Z0H5</accession>
<feature type="compositionally biased region" description="Low complexity" evidence="3">
    <location>
        <begin position="1618"/>
        <end position="1627"/>
    </location>
</feature>
<feature type="compositionally biased region" description="Low complexity" evidence="3">
    <location>
        <begin position="976"/>
        <end position="987"/>
    </location>
</feature>
<feature type="region of interest" description="Disordered" evidence="3">
    <location>
        <begin position="2029"/>
        <end position="2065"/>
    </location>
</feature>
<feature type="compositionally biased region" description="Polar residues" evidence="3">
    <location>
        <begin position="2971"/>
        <end position="2989"/>
    </location>
</feature>
<feature type="region of interest" description="Disordered" evidence="3">
    <location>
        <begin position="2912"/>
        <end position="3039"/>
    </location>
</feature>
<feature type="compositionally biased region" description="Polar residues" evidence="3">
    <location>
        <begin position="456"/>
        <end position="471"/>
    </location>
</feature>
<feature type="compositionally biased region" description="Polar residues" evidence="3">
    <location>
        <begin position="2696"/>
        <end position="2726"/>
    </location>
</feature>
<feature type="compositionally biased region" description="Low complexity" evidence="3">
    <location>
        <begin position="2998"/>
        <end position="3009"/>
    </location>
</feature>
<feature type="region of interest" description="Disordered" evidence="3">
    <location>
        <begin position="2558"/>
        <end position="2620"/>
    </location>
</feature>
<reference evidence="5 6" key="1">
    <citation type="submission" date="2018-09" db="EMBL/GenBank/DDBJ databases">
        <authorList>
            <person name="Peiro R."/>
            <person name="Begona"/>
            <person name="Cbmso G."/>
            <person name="Lopez M."/>
            <person name="Gonzalez S."/>
        </authorList>
    </citation>
    <scope>NUCLEOTIDE SEQUENCE [LARGE SCALE GENOMIC DNA]</scope>
</reference>
<dbReference type="PANTHER" id="PTHR10807">
    <property type="entry name" value="MYOTUBULARIN-RELATED"/>
    <property type="match status" value="1"/>
</dbReference>
<feature type="region of interest" description="Disordered" evidence="3">
    <location>
        <begin position="1505"/>
        <end position="1567"/>
    </location>
</feature>
<dbReference type="InterPro" id="IPR030564">
    <property type="entry name" value="Myotubularin"/>
</dbReference>
<feature type="compositionally biased region" description="Gly residues" evidence="3">
    <location>
        <begin position="1284"/>
        <end position="1301"/>
    </location>
</feature>
<feature type="region of interest" description="Disordered" evidence="3">
    <location>
        <begin position="791"/>
        <end position="818"/>
    </location>
</feature>
<dbReference type="InterPro" id="IPR029021">
    <property type="entry name" value="Prot-tyrosine_phosphatase-like"/>
</dbReference>
<feature type="compositionally biased region" description="Polar residues" evidence="3">
    <location>
        <begin position="2005"/>
        <end position="2019"/>
    </location>
</feature>
<evidence type="ECO:0000313" key="6">
    <source>
        <dbReference type="Proteomes" id="UP000319462"/>
    </source>
</evidence>
<feature type="compositionally biased region" description="Low complexity" evidence="3">
    <location>
        <begin position="2800"/>
        <end position="2809"/>
    </location>
</feature>
<feature type="compositionally biased region" description="Gly residues" evidence="3">
    <location>
        <begin position="2942"/>
        <end position="2957"/>
    </location>
</feature>
<feature type="compositionally biased region" description="Low complexity" evidence="3">
    <location>
        <begin position="2050"/>
        <end position="2061"/>
    </location>
</feature>
<feature type="compositionally biased region" description="Basic and acidic residues" evidence="3">
    <location>
        <begin position="478"/>
        <end position="494"/>
    </location>
</feature>
<feature type="compositionally biased region" description="Acidic residues" evidence="3">
    <location>
        <begin position="1432"/>
        <end position="1444"/>
    </location>
</feature>
<feature type="region of interest" description="Disordered" evidence="3">
    <location>
        <begin position="1283"/>
        <end position="1305"/>
    </location>
</feature>
<dbReference type="InterPro" id="IPR010569">
    <property type="entry name" value="Myotubularin-like_Pase_dom"/>
</dbReference>
<feature type="region of interest" description="Disordered" evidence="3">
    <location>
        <begin position="974"/>
        <end position="1032"/>
    </location>
</feature>
<dbReference type="RefSeq" id="XP_001563085.2">
    <property type="nucleotide sequence ID" value="XM_001563035.2"/>
</dbReference>
<evidence type="ECO:0000256" key="3">
    <source>
        <dbReference type="SAM" id="MobiDB-lite"/>
    </source>
</evidence>
<evidence type="ECO:0000256" key="1">
    <source>
        <dbReference type="PIRSR" id="PIRSR630564-1"/>
    </source>
</evidence>
<feature type="region of interest" description="Disordered" evidence="3">
    <location>
        <begin position="1611"/>
        <end position="1635"/>
    </location>
</feature>
<feature type="region of interest" description="Disordered" evidence="3">
    <location>
        <begin position="2002"/>
        <end position="2021"/>
    </location>
</feature>
<feature type="region of interest" description="Disordered" evidence="3">
    <location>
        <begin position="2653"/>
        <end position="2733"/>
    </location>
</feature>
<dbReference type="KEGG" id="lbz:LBRM_12_0350"/>
<feature type="region of interest" description="Disordered" evidence="3">
    <location>
        <begin position="456"/>
        <end position="494"/>
    </location>
</feature>
<evidence type="ECO:0000313" key="5">
    <source>
        <dbReference type="EMBL" id="SYZ63729.1"/>
    </source>
</evidence>
<organism evidence="5 6">
    <name type="scientific">Leishmania braziliensis MHOM/BR/75/M2904</name>
    <dbReference type="NCBI Taxonomy" id="420245"/>
    <lineage>
        <taxon>Eukaryota</taxon>
        <taxon>Discoba</taxon>
        <taxon>Euglenozoa</taxon>
        <taxon>Kinetoplastea</taxon>
        <taxon>Metakinetoplastina</taxon>
        <taxon>Trypanosomatida</taxon>
        <taxon>Trypanosomatidae</taxon>
        <taxon>Leishmaniinae</taxon>
        <taxon>Leishmania</taxon>
        <taxon>Leishmania braziliensis species complex</taxon>
    </lineage>
</organism>